<gene>
    <name evidence="2" type="ORF">BJ979_000641</name>
</gene>
<comment type="caution">
    <text evidence="2">The sequence shown here is derived from an EMBL/GenBank/DDBJ whole genome shotgun (WGS) entry which is preliminary data.</text>
</comment>
<evidence type="ECO:0008006" key="4">
    <source>
        <dbReference type="Google" id="ProtNLM"/>
    </source>
</evidence>
<reference evidence="2 3" key="1">
    <citation type="submission" date="2020-07" db="EMBL/GenBank/DDBJ databases">
        <title>Sequencing the genomes of 1000 actinobacteria strains.</title>
        <authorList>
            <person name="Klenk H.-P."/>
        </authorList>
    </citation>
    <scope>NUCLEOTIDE SEQUENCE [LARGE SCALE GENOMIC DNA]</scope>
    <source>
        <strain evidence="2 3">DSM 23141</strain>
    </source>
</reference>
<name>A0A852YLD1_9MICO</name>
<accession>A0A852YLD1</accession>
<dbReference type="AlphaFoldDB" id="A0A852YLD1"/>
<organism evidence="2 3">
    <name type="scientific">Schumannella luteola</name>
    <dbReference type="NCBI Taxonomy" id="472059"/>
    <lineage>
        <taxon>Bacteria</taxon>
        <taxon>Bacillati</taxon>
        <taxon>Actinomycetota</taxon>
        <taxon>Actinomycetes</taxon>
        <taxon>Micrococcales</taxon>
        <taxon>Microbacteriaceae</taxon>
        <taxon>Schumannella</taxon>
    </lineage>
</organism>
<dbReference type="Proteomes" id="UP000553888">
    <property type="component" value="Unassembled WGS sequence"/>
</dbReference>
<evidence type="ECO:0000256" key="1">
    <source>
        <dbReference type="SAM" id="MobiDB-lite"/>
    </source>
</evidence>
<keyword evidence="3" id="KW-1185">Reference proteome</keyword>
<dbReference type="RefSeq" id="WP_179565124.1">
    <property type="nucleotide sequence ID" value="NZ_JACBZY010000001.1"/>
</dbReference>
<dbReference type="InterPro" id="IPR036894">
    <property type="entry name" value="YbaB-like_sf"/>
</dbReference>
<sequence>MIDQIHDDVRANDERAARMPAFTAAIGAVRGVAVSAARDIRVETDSTGHVTGIEISETALTGGARKLSREILQTINAAELVAKRKAVQSVAQLLGDDDPITLQLGAELSAREAALTNPAAAASAAAAATIDPTRPAPGTPSETSISRGERKQ</sequence>
<evidence type="ECO:0000313" key="3">
    <source>
        <dbReference type="Proteomes" id="UP000553888"/>
    </source>
</evidence>
<evidence type="ECO:0000313" key="2">
    <source>
        <dbReference type="EMBL" id="NYG98015.1"/>
    </source>
</evidence>
<feature type="region of interest" description="Disordered" evidence="1">
    <location>
        <begin position="121"/>
        <end position="152"/>
    </location>
</feature>
<proteinExistence type="predicted"/>
<dbReference type="Gene3D" id="3.30.1310.10">
    <property type="entry name" value="Nucleoid-associated protein YbaB-like domain"/>
    <property type="match status" value="1"/>
</dbReference>
<dbReference type="EMBL" id="JACBZY010000001">
    <property type="protein sequence ID" value="NYG98015.1"/>
    <property type="molecule type" value="Genomic_DNA"/>
</dbReference>
<protein>
    <recommendedName>
        <fullName evidence="4">YbaB/EbfC DNA-binding family protein</fullName>
    </recommendedName>
</protein>